<gene>
    <name evidence="14" type="ORF">Thpro_021440</name>
</gene>
<evidence type="ECO:0000256" key="2">
    <source>
        <dbReference type="ARBA" id="ARBA00019942"/>
    </source>
</evidence>
<feature type="domain" description="RNA polymerase sigma factor 54 DNA-binding" evidence="12">
    <location>
        <begin position="326"/>
        <end position="484"/>
    </location>
</feature>
<dbReference type="InterPro" id="IPR000394">
    <property type="entry name" value="RNA_pol_sigma_54"/>
</dbReference>
<keyword evidence="15" id="KW-1185">Reference proteome</keyword>
<keyword evidence="3 10" id="KW-0240">DNA-directed RNA polymerase</keyword>
<dbReference type="GO" id="GO:0003677">
    <property type="term" value="F:DNA binding"/>
    <property type="evidence" value="ECO:0007669"/>
    <property type="project" value="UniProtKB-KW"/>
</dbReference>
<keyword evidence="7 10" id="KW-0731">Sigma factor</keyword>
<dbReference type="PROSITE" id="PS00717">
    <property type="entry name" value="SIGMA54_1"/>
    <property type="match status" value="1"/>
</dbReference>
<keyword evidence="6 10" id="KW-0805">Transcription regulation</keyword>
<dbReference type="PANTHER" id="PTHR32248:SF4">
    <property type="entry name" value="RNA POLYMERASE SIGMA-54 FACTOR"/>
    <property type="match status" value="1"/>
</dbReference>
<name>A0A1A6C3H3_9GAMM</name>
<feature type="region of interest" description="Disordered" evidence="11">
    <location>
        <begin position="45"/>
        <end position="124"/>
    </location>
</feature>
<dbReference type="EMBL" id="JQSG02000003">
    <property type="protein sequence ID" value="OBS09112.1"/>
    <property type="molecule type" value="Genomic_DNA"/>
</dbReference>
<comment type="caution">
    <text evidence="14">The sequence shown here is derived from an EMBL/GenBank/DDBJ whole genome shotgun (WGS) entry which is preliminary data.</text>
</comment>
<evidence type="ECO:0000313" key="15">
    <source>
        <dbReference type="Proteomes" id="UP000029273"/>
    </source>
</evidence>
<evidence type="ECO:0000256" key="8">
    <source>
        <dbReference type="ARBA" id="ARBA00023125"/>
    </source>
</evidence>
<dbReference type="NCBIfam" id="NF004595">
    <property type="entry name" value="PRK05932.1-2"/>
    <property type="match status" value="1"/>
</dbReference>
<evidence type="ECO:0000256" key="5">
    <source>
        <dbReference type="ARBA" id="ARBA00022695"/>
    </source>
</evidence>
<evidence type="ECO:0000259" key="13">
    <source>
        <dbReference type="Pfam" id="PF04963"/>
    </source>
</evidence>
<dbReference type="GO" id="GO:0006352">
    <property type="term" value="P:DNA-templated transcription initiation"/>
    <property type="evidence" value="ECO:0007669"/>
    <property type="project" value="InterPro"/>
</dbReference>
<keyword evidence="8 10" id="KW-0238">DNA-binding</keyword>
<dbReference type="AlphaFoldDB" id="A0A1A6C3H3"/>
<dbReference type="Pfam" id="PF04552">
    <property type="entry name" value="Sigma54_DBD"/>
    <property type="match status" value="1"/>
</dbReference>
<evidence type="ECO:0000313" key="14">
    <source>
        <dbReference type="EMBL" id="OBS09112.1"/>
    </source>
</evidence>
<dbReference type="GO" id="GO:0001216">
    <property type="term" value="F:DNA-binding transcription activator activity"/>
    <property type="evidence" value="ECO:0007669"/>
    <property type="project" value="InterPro"/>
</dbReference>
<organism evidence="14 15">
    <name type="scientific">Acidihalobacter prosperus</name>
    <dbReference type="NCBI Taxonomy" id="160660"/>
    <lineage>
        <taxon>Bacteria</taxon>
        <taxon>Pseudomonadati</taxon>
        <taxon>Pseudomonadota</taxon>
        <taxon>Gammaproteobacteria</taxon>
        <taxon>Chromatiales</taxon>
        <taxon>Ectothiorhodospiraceae</taxon>
        <taxon>Acidihalobacter</taxon>
    </lineage>
</organism>
<dbReference type="Gene3D" id="1.10.10.60">
    <property type="entry name" value="Homeodomain-like"/>
    <property type="match status" value="1"/>
</dbReference>
<comment type="similarity">
    <text evidence="1 10">Belongs to the sigma-54 factor family.</text>
</comment>
<reference evidence="14 15" key="1">
    <citation type="journal article" date="2014" name="Genome Announc.">
        <title>Draft Genome Sequence of the Iron-Oxidizing, Acidophilic, and Halotolerant 'Thiobacillus prosperus' Type Strain DSM 5130.</title>
        <authorList>
            <person name="Ossandon F.J."/>
            <person name="Cardenas J.P."/>
            <person name="Corbett M."/>
            <person name="Quatrini R."/>
            <person name="Holmes D.S."/>
            <person name="Watkin E."/>
        </authorList>
    </citation>
    <scope>NUCLEOTIDE SEQUENCE [LARGE SCALE GENOMIC DNA]</scope>
    <source>
        <strain evidence="14 15">DSM 5130</strain>
    </source>
</reference>
<dbReference type="InterPro" id="IPR007046">
    <property type="entry name" value="RNA_pol_sigma_54_core-bd"/>
</dbReference>
<protein>
    <recommendedName>
        <fullName evidence="2 10">RNA polymerase sigma-54 factor</fullName>
    </recommendedName>
</protein>
<evidence type="ECO:0000256" key="1">
    <source>
        <dbReference type="ARBA" id="ARBA00008798"/>
    </source>
</evidence>
<sequence length="486" mass="54428">MIKPSIQLRLGQSLAMTPQLQQAIRLLQYSTLELQTHIQEVLETNPMLEIDEDGGRGEGADGEPINGEARESSAEDSPSQDTIPDELPVDSAWDDIYEPPSAAGSAPSEGDDRDPYESQSGDGESLADHLLWQVHLATMNEQDRLIAMTLIDAIGNDGYLQEDLENIRASLADQLQTELEIEDVEAVLHLVQRLDPPGCGARNLSECLDIQLSEMPRDTPRLASARHLVQSHIDLLGNHDFKALMRHLDLDETELQETIALIQSLNPRPGAQISNSRPEYIVPDVTVRKQGQRWRVELNSEVAPRLRVNSTYASMVRRADSSVDNTYMKNQLQEARWFIKSLQSRNETLLRVATAIVEQQRGFLEYGEEAMKPLVLRDIAEQVEMHESTISRVTTQKYMYTPRGIFEFKYFFSSHVGTADGGECSAVAIRAMIRKLIEGEPGDKPLSDSKIADLLGEKGIQVARRTVAKYREGMNIPSSSDRKRLN</sequence>
<dbReference type="Gene3D" id="1.10.10.1330">
    <property type="entry name" value="RNA polymerase sigma-54 factor, core-binding domain"/>
    <property type="match status" value="1"/>
</dbReference>
<accession>A0A1A6C3H3</accession>
<dbReference type="InterPro" id="IPR007634">
    <property type="entry name" value="RNA_pol_sigma_54_DNA-bd"/>
</dbReference>
<dbReference type="STRING" id="160660.BJI67_13560"/>
<dbReference type="GO" id="GO:0016779">
    <property type="term" value="F:nucleotidyltransferase activity"/>
    <property type="evidence" value="ECO:0007669"/>
    <property type="project" value="UniProtKB-KW"/>
</dbReference>
<dbReference type="RefSeq" id="WP_145930733.1">
    <property type="nucleotide sequence ID" value="NZ_JQSG02000003.1"/>
</dbReference>
<keyword evidence="4 10" id="KW-0808">Transferase</keyword>
<keyword evidence="5 10" id="KW-0548">Nucleotidyltransferase</keyword>
<dbReference type="OrthoDB" id="9814402at2"/>
<evidence type="ECO:0000256" key="11">
    <source>
        <dbReference type="SAM" id="MobiDB-lite"/>
    </source>
</evidence>
<feature type="compositionally biased region" description="Acidic residues" evidence="11">
    <location>
        <begin position="83"/>
        <end position="97"/>
    </location>
</feature>
<evidence type="ECO:0000259" key="12">
    <source>
        <dbReference type="Pfam" id="PF04552"/>
    </source>
</evidence>
<keyword evidence="9 10" id="KW-0804">Transcription</keyword>
<evidence type="ECO:0000256" key="9">
    <source>
        <dbReference type="ARBA" id="ARBA00023163"/>
    </source>
</evidence>
<dbReference type="PRINTS" id="PR00045">
    <property type="entry name" value="SIGMA54FCT"/>
</dbReference>
<evidence type="ECO:0000256" key="3">
    <source>
        <dbReference type="ARBA" id="ARBA00022478"/>
    </source>
</evidence>
<dbReference type="InterPro" id="IPR038709">
    <property type="entry name" value="RpoN_core-bd_sf"/>
</dbReference>
<feature type="domain" description="RNA polymerase sigma factor 54 core-binding" evidence="13">
    <location>
        <begin position="116"/>
        <end position="312"/>
    </location>
</feature>
<proteinExistence type="inferred from homology"/>
<evidence type="ECO:0000256" key="10">
    <source>
        <dbReference type="PIRNR" id="PIRNR000774"/>
    </source>
</evidence>
<comment type="function">
    <text evidence="10">Sigma factors are initiation factors that promote the attachment of RNA polymerase to specific initiation sites and are then released.</text>
</comment>
<evidence type="ECO:0000256" key="7">
    <source>
        <dbReference type="ARBA" id="ARBA00023082"/>
    </source>
</evidence>
<dbReference type="Proteomes" id="UP000029273">
    <property type="component" value="Unassembled WGS sequence"/>
</dbReference>
<dbReference type="NCBIfam" id="TIGR02395">
    <property type="entry name" value="rpoN_sigma"/>
    <property type="match status" value="1"/>
</dbReference>
<dbReference type="Pfam" id="PF04963">
    <property type="entry name" value="Sigma54_CBD"/>
    <property type="match status" value="1"/>
</dbReference>
<dbReference type="PIRSF" id="PIRSF000774">
    <property type="entry name" value="RpoN"/>
    <property type="match status" value="1"/>
</dbReference>
<dbReference type="PROSITE" id="PS50044">
    <property type="entry name" value="SIGMA54_3"/>
    <property type="match status" value="1"/>
</dbReference>
<evidence type="ECO:0000256" key="4">
    <source>
        <dbReference type="ARBA" id="ARBA00022679"/>
    </source>
</evidence>
<dbReference type="NCBIfam" id="NF009118">
    <property type="entry name" value="PRK12469.1"/>
    <property type="match status" value="1"/>
</dbReference>
<dbReference type="PANTHER" id="PTHR32248">
    <property type="entry name" value="RNA POLYMERASE SIGMA-54 FACTOR"/>
    <property type="match status" value="1"/>
</dbReference>
<dbReference type="PROSITE" id="PS00718">
    <property type="entry name" value="SIGMA54_2"/>
    <property type="match status" value="1"/>
</dbReference>
<dbReference type="GO" id="GO:0016987">
    <property type="term" value="F:sigma factor activity"/>
    <property type="evidence" value="ECO:0007669"/>
    <property type="project" value="UniProtKB-KW"/>
</dbReference>
<dbReference type="Pfam" id="PF00309">
    <property type="entry name" value="Sigma54_AID"/>
    <property type="match status" value="1"/>
</dbReference>
<dbReference type="GO" id="GO:0000428">
    <property type="term" value="C:DNA-directed RNA polymerase complex"/>
    <property type="evidence" value="ECO:0007669"/>
    <property type="project" value="UniProtKB-KW"/>
</dbReference>
<evidence type="ECO:0000256" key="6">
    <source>
        <dbReference type="ARBA" id="ARBA00023015"/>
    </source>
</evidence>